<dbReference type="RefSeq" id="WP_179650974.1">
    <property type="nucleotide sequence ID" value="NZ_JACBZM010000001.1"/>
</dbReference>
<gene>
    <name evidence="1" type="ORF">BJ993_004135</name>
</gene>
<name>A0A7Z0CQJ6_9ACTN</name>
<dbReference type="InterPro" id="IPR025447">
    <property type="entry name" value="DUF4192"/>
</dbReference>
<evidence type="ECO:0000313" key="1">
    <source>
        <dbReference type="EMBL" id="NYI47055.1"/>
    </source>
</evidence>
<evidence type="ECO:0008006" key="3">
    <source>
        <dbReference type="Google" id="ProtNLM"/>
    </source>
</evidence>
<dbReference type="Proteomes" id="UP000562045">
    <property type="component" value="Unassembled WGS sequence"/>
</dbReference>
<dbReference type="AlphaFoldDB" id="A0A7Z0CQJ6"/>
<reference evidence="1 2" key="1">
    <citation type="submission" date="2020-07" db="EMBL/GenBank/DDBJ databases">
        <title>Sequencing the genomes of 1000 actinobacteria strains.</title>
        <authorList>
            <person name="Klenk H.-P."/>
        </authorList>
    </citation>
    <scope>NUCLEOTIDE SEQUENCE [LARGE SCALE GENOMIC DNA]</scope>
    <source>
        <strain evidence="1 2">DSM 15131</strain>
    </source>
</reference>
<dbReference type="EMBL" id="JACBZM010000001">
    <property type="protein sequence ID" value="NYI47055.1"/>
    <property type="molecule type" value="Genomic_DNA"/>
</dbReference>
<dbReference type="Pfam" id="PF13830">
    <property type="entry name" value="DUF4192"/>
    <property type="match status" value="1"/>
</dbReference>
<comment type="caution">
    <text evidence="1">The sequence shown here is derived from an EMBL/GenBank/DDBJ whole genome shotgun (WGS) entry which is preliminary data.</text>
</comment>
<accession>A0A7Z0CQJ6</accession>
<evidence type="ECO:0000313" key="2">
    <source>
        <dbReference type="Proteomes" id="UP000562045"/>
    </source>
</evidence>
<proteinExistence type="predicted"/>
<sequence>MTTTPDAPLHLTARSPEDLLAMAPVVLGFWPDDSVVMMTFGALRPFHARLPLPPADELDACGLLEVEECLLGPAERHGVQAVVLLYFTDDPGRAGLVHAALREGCRARGIGVVVAIVADGADYSVVGADGALGPRTSYDVTAHPFVVQALVEGRIAHRTRADMVASLETEPALAAPVLEQLHEGGWEDTDPPLGARAVRRHGNWVEATVRLATETGELPGARRLARLLWALQVPRIRDAAWSALDRATAPRHVWLWTEVLRRTPDDLAAAPGVLLGLAAWQAGDGALAWAAVDRCRRADPDCRLADFLATLLEEAVPPDAWTGTVDWASGLPPAAGDPR</sequence>
<protein>
    <recommendedName>
        <fullName evidence="3">DUF4192 domain-containing protein</fullName>
    </recommendedName>
</protein>
<organism evidence="1 2">
    <name type="scientific">Nocardioides aromaticivorans</name>
    <dbReference type="NCBI Taxonomy" id="200618"/>
    <lineage>
        <taxon>Bacteria</taxon>
        <taxon>Bacillati</taxon>
        <taxon>Actinomycetota</taxon>
        <taxon>Actinomycetes</taxon>
        <taxon>Propionibacteriales</taxon>
        <taxon>Nocardioidaceae</taxon>
        <taxon>Nocardioides</taxon>
    </lineage>
</organism>